<dbReference type="GO" id="GO:0005829">
    <property type="term" value="C:cytosol"/>
    <property type="evidence" value="ECO:0007669"/>
    <property type="project" value="TreeGrafter"/>
</dbReference>
<dbReference type="Gene3D" id="6.10.250.690">
    <property type="match status" value="1"/>
</dbReference>
<evidence type="ECO:0000256" key="1">
    <source>
        <dbReference type="ARBA" id="ARBA00004496"/>
    </source>
</evidence>
<dbReference type="SUPFAM" id="SSF46894">
    <property type="entry name" value="C-terminal effector domain of the bipartite response regulators"/>
    <property type="match status" value="1"/>
</dbReference>
<dbReference type="RefSeq" id="WP_108531541.1">
    <property type="nucleotide sequence ID" value="NZ_PYHP01000030.1"/>
</dbReference>
<keyword evidence="3" id="KW-0902">Two-component regulatory system</keyword>
<dbReference type="PROSITE" id="PS50110">
    <property type="entry name" value="RESPONSE_REGULATORY"/>
    <property type="match status" value="1"/>
</dbReference>
<feature type="modified residue" description="4-aspartylphosphate" evidence="7">
    <location>
        <position position="55"/>
    </location>
</feature>
<dbReference type="InterPro" id="IPR001867">
    <property type="entry name" value="OmpR/PhoB-type_DNA-bd"/>
</dbReference>
<dbReference type="PANTHER" id="PTHR48111">
    <property type="entry name" value="REGULATOR OF RPOS"/>
    <property type="match status" value="1"/>
</dbReference>
<reference evidence="11 12" key="1">
    <citation type="submission" date="2018-03" db="EMBL/GenBank/DDBJ databases">
        <title>Genome sequence of Paenibacillus elgii strain AC13 an antimicrobial compound producing bacteria.</title>
        <authorList>
            <person name="Kurokawa A.S."/>
            <person name="Araujo J.F."/>
            <person name="Costa R.A."/>
            <person name="Ortega D.B."/>
            <person name="Pires A.S."/>
            <person name="Pappas G.J.Jr."/>
            <person name="Franco O.L."/>
            <person name="Barreto C."/>
            <person name="Magalhaes B.S."/>
            <person name="Kruger R.H."/>
        </authorList>
    </citation>
    <scope>NUCLEOTIDE SEQUENCE [LARGE SCALE GENOMIC DNA]</scope>
    <source>
        <strain evidence="11 12">AC13</strain>
    </source>
</reference>
<protein>
    <submittedName>
        <fullName evidence="11">DNA-binding response regulator</fullName>
    </submittedName>
</protein>
<keyword evidence="5 8" id="KW-0238">DNA-binding</keyword>
<dbReference type="CDD" id="cd00383">
    <property type="entry name" value="trans_reg_C"/>
    <property type="match status" value="1"/>
</dbReference>
<dbReference type="GO" id="GO:0006355">
    <property type="term" value="P:regulation of DNA-templated transcription"/>
    <property type="evidence" value="ECO:0007669"/>
    <property type="project" value="InterPro"/>
</dbReference>
<organism evidence="11 12">
    <name type="scientific">Paenibacillus elgii</name>
    <dbReference type="NCBI Taxonomy" id="189691"/>
    <lineage>
        <taxon>Bacteria</taxon>
        <taxon>Bacillati</taxon>
        <taxon>Bacillota</taxon>
        <taxon>Bacilli</taxon>
        <taxon>Bacillales</taxon>
        <taxon>Paenibacillaceae</taxon>
        <taxon>Paenibacillus</taxon>
    </lineage>
</organism>
<dbReference type="GO" id="GO:0000976">
    <property type="term" value="F:transcription cis-regulatory region binding"/>
    <property type="evidence" value="ECO:0007669"/>
    <property type="project" value="TreeGrafter"/>
</dbReference>
<dbReference type="InterPro" id="IPR001789">
    <property type="entry name" value="Sig_transdc_resp-reg_receiver"/>
</dbReference>
<evidence type="ECO:0000256" key="8">
    <source>
        <dbReference type="PROSITE-ProRule" id="PRU01091"/>
    </source>
</evidence>
<dbReference type="Gene3D" id="1.10.10.10">
    <property type="entry name" value="Winged helix-like DNA-binding domain superfamily/Winged helix DNA-binding domain"/>
    <property type="match status" value="1"/>
</dbReference>
<dbReference type="GO" id="GO:0032993">
    <property type="term" value="C:protein-DNA complex"/>
    <property type="evidence" value="ECO:0007669"/>
    <property type="project" value="TreeGrafter"/>
</dbReference>
<feature type="domain" description="OmpR/PhoB-type" evidence="10">
    <location>
        <begin position="133"/>
        <end position="232"/>
    </location>
</feature>
<dbReference type="SUPFAM" id="SSF52172">
    <property type="entry name" value="CheY-like"/>
    <property type="match status" value="1"/>
</dbReference>
<name>A0A2T6G4K7_9BACL</name>
<evidence type="ECO:0000256" key="5">
    <source>
        <dbReference type="ARBA" id="ARBA00023125"/>
    </source>
</evidence>
<feature type="DNA-binding region" description="OmpR/PhoB-type" evidence="8">
    <location>
        <begin position="133"/>
        <end position="232"/>
    </location>
</feature>
<keyword evidence="2 7" id="KW-0597">Phosphoprotein</keyword>
<evidence type="ECO:0000313" key="12">
    <source>
        <dbReference type="Proteomes" id="UP000244184"/>
    </source>
</evidence>
<dbReference type="InterPro" id="IPR011006">
    <property type="entry name" value="CheY-like_superfamily"/>
</dbReference>
<sequence>MKQESILLVDDERGILDILEMLLNKEGFRYIHKAKTGQEAIKAVQSTQFDLIVLDVMLPDIDGFRLCGQIRAITQAPILFLTARSGDLDMLTGFGIGGDDYISKPFNPLEVIARIRAHLRRQEAYRQGVSSERTVWDYGVLRIDKDEGRIVVNGQDVHPTAKEFELLIFFCSHPNRIFTASQLYERVWQEDFLGDDKTVVMHISRLRRKMEADPKNPEIIVNMRGIGYKFIPPGGRGQV</sequence>
<dbReference type="EMBL" id="PYHP01000030">
    <property type="protein sequence ID" value="PUA39099.1"/>
    <property type="molecule type" value="Genomic_DNA"/>
</dbReference>
<dbReference type="FunFam" id="3.40.50.2300:FF:000001">
    <property type="entry name" value="DNA-binding response regulator PhoB"/>
    <property type="match status" value="1"/>
</dbReference>
<keyword evidence="4" id="KW-0805">Transcription regulation</keyword>
<dbReference type="CDD" id="cd17574">
    <property type="entry name" value="REC_OmpR"/>
    <property type="match status" value="1"/>
</dbReference>
<dbReference type="SMART" id="SM00862">
    <property type="entry name" value="Trans_reg_C"/>
    <property type="match status" value="1"/>
</dbReference>
<evidence type="ECO:0000256" key="7">
    <source>
        <dbReference type="PROSITE-ProRule" id="PRU00169"/>
    </source>
</evidence>
<dbReference type="GO" id="GO:0000156">
    <property type="term" value="F:phosphorelay response regulator activity"/>
    <property type="evidence" value="ECO:0007669"/>
    <property type="project" value="TreeGrafter"/>
</dbReference>
<evidence type="ECO:0000259" key="10">
    <source>
        <dbReference type="PROSITE" id="PS51755"/>
    </source>
</evidence>
<dbReference type="InterPro" id="IPR036388">
    <property type="entry name" value="WH-like_DNA-bd_sf"/>
</dbReference>
<dbReference type="Pfam" id="PF00486">
    <property type="entry name" value="Trans_reg_C"/>
    <property type="match status" value="1"/>
</dbReference>
<dbReference type="PROSITE" id="PS51755">
    <property type="entry name" value="OMPR_PHOB"/>
    <property type="match status" value="1"/>
</dbReference>
<dbReference type="Gene3D" id="3.40.50.2300">
    <property type="match status" value="1"/>
</dbReference>
<dbReference type="FunFam" id="1.10.10.10:FF:000018">
    <property type="entry name" value="DNA-binding response regulator ResD"/>
    <property type="match status" value="1"/>
</dbReference>
<dbReference type="Pfam" id="PF00072">
    <property type="entry name" value="Response_reg"/>
    <property type="match status" value="1"/>
</dbReference>
<dbReference type="InterPro" id="IPR016032">
    <property type="entry name" value="Sig_transdc_resp-reg_C-effctor"/>
</dbReference>
<evidence type="ECO:0000256" key="2">
    <source>
        <dbReference type="ARBA" id="ARBA00022553"/>
    </source>
</evidence>
<evidence type="ECO:0000256" key="6">
    <source>
        <dbReference type="ARBA" id="ARBA00023163"/>
    </source>
</evidence>
<feature type="domain" description="Response regulatory" evidence="9">
    <location>
        <begin position="5"/>
        <end position="119"/>
    </location>
</feature>
<comment type="subcellular location">
    <subcellularLocation>
        <location evidence="1">Cytoplasm</location>
    </subcellularLocation>
</comment>
<evidence type="ECO:0000313" key="11">
    <source>
        <dbReference type="EMBL" id="PUA39099.1"/>
    </source>
</evidence>
<dbReference type="AlphaFoldDB" id="A0A2T6G4K7"/>
<evidence type="ECO:0000256" key="3">
    <source>
        <dbReference type="ARBA" id="ARBA00023012"/>
    </source>
</evidence>
<dbReference type="PANTHER" id="PTHR48111:SF52">
    <property type="entry name" value="TRANSCRIPTIONAL REGULATORY PROTEIN YVRH"/>
    <property type="match status" value="1"/>
</dbReference>
<accession>A0A2T6G4K7</accession>
<keyword evidence="6" id="KW-0804">Transcription</keyword>
<evidence type="ECO:0000259" key="9">
    <source>
        <dbReference type="PROSITE" id="PS50110"/>
    </source>
</evidence>
<evidence type="ECO:0000256" key="4">
    <source>
        <dbReference type="ARBA" id="ARBA00023015"/>
    </source>
</evidence>
<proteinExistence type="predicted"/>
<dbReference type="Proteomes" id="UP000244184">
    <property type="component" value="Unassembled WGS sequence"/>
</dbReference>
<gene>
    <name evidence="11" type="ORF">C8Z91_11560</name>
</gene>
<dbReference type="SMART" id="SM00448">
    <property type="entry name" value="REC"/>
    <property type="match status" value="1"/>
</dbReference>
<comment type="caution">
    <text evidence="11">The sequence shown here is derived from an EMBL/GenBank/DDBJ whole genome shotgun (WGS) entry which is preliminary data.</text>
</comment>
<dbReference type="InterPro" id="IPR039420">
    <property type="entry name" value="WalR-like"/>
</dbReference>